<evidence type="ECO:0000256" key="1">
    <source>
        <dbReference type="ARBA" id="ARBA00022801"/>
    </source>
</evidence>
<dbReference type="EMBL" id="JAGSOH010000006">
    <property type="protein sequence ID" value="MBR7825502.1"/>
    <property type="molecule type" value="Genomic_DNA"/>
</dbReference>
<dbReference type="RefSeq" id="WP_212516652.1">
    <property type="nucleotide sequence ID" value="NZ_JAGSOH010000006.1"/>
</dbReference>
<dbReference type="AlphaFoldDB" id="A0A941E808"/>
<name>A0A941E808_9ACTN</name>
<protein>
    <submittedName>
        <fullName evidence="3">NUDIX hydrolase</fullName>
    </submittedName>
</protein>
<gene>
    <name evidence="3" type="ORF">KDK95_04235</name>
</gene>
<dbReference type="SUPFAM" id="SSF55811">
    <property type="entry name" value="Nudix"/>
    <property type="match status" value="1"/>
</dbReference>
<keyword evidence="1 3" id="KW-0378">Hydrolase</keyword>
<dbReference type="InterPro" id="IPR000086">
    <property type="entry name" value="NUDIX_hydrolase_dom"/>
</dbReference>
<dbReference type="Proteomes" id="UP000676325">
    <property type="component" value="Unassembled WGS sequence"/>
</dbReference>
<dbReference type="GO" id="GO:0016787">
    <property type="term" value="F:hydrolase activity"/>
    <property type="evidence" value="ECO:0007669"/>
    <property type="project" value="UniProtKB-KW"/>
</dbReference>
<dbReference type="Pfam" id="PF00293">
    <property type="entry name" value="NUDIX"/>
    <property type="match status" value="1"/>
</dbReference>
<organism evidence="3 4">
    <name type="scientific">Actinospica acidithermotolerans</name>
    <dbReference type="NCBI Taxonomy" id="2828514"/>
    <lineage>
        <taxon>Bacteria</taxon>
        <taxon>Bacillati</taxon>
        <taxon>Actinomycetota</taxon>
        <taxon>Actinomycetes</taxon>
        <taxon>Catenulisporales</taxon>
        <taxon>Actinospicaceae</taxon>
        <taxon>Actinospica</taxon>
    </lineage>
</organism>
<dbReference type="InterPro" id="IPR015797">
    <property type="entry name" value="NUDIX_hydrolase-like_dom_sf"/>
</dbReference>
<evidence type="ECO:0000313" key="3">
    <source>
        <dbReference type="EMBL" id="MBR7825502.1"/>
    </source>
</evidence>
<sequence length="200" mass="22385">MTLDQGSAGVHPALAGVVAELTPAAEHETDWFDGEMPLRITAYTGAEATPRLPLEIISSIRCIVRVGDRYVFCQNKTSRHPWPGGRRNPGESFADTAVREVHEETGWLLKPESMRQLGWLRLRHLGRNPPGNQGPYPDFLQLVFVGEAERRHGGLAEDADWNDVDDYELSSRLVTLDEAIERTSTGMHAQLFLQLLKESQ</sequence>
<reference evidence="3" key="1">
    <citation type="submission" date="2021-04" db="EMBL/GenBank/DDBJ databases">
        <title>Genome based classification of Actinospica acidithermotolerans sp. nov., an actinobacterium isolated from an Indonesian hot spring.</title>
        <authorList>
            <person name="Kusuma A.B."/>
            <person name="Putra K.E."/>
            <person name="Nafisah S."/>
            <person name="Loh J."/>
            <person name="Nouioui I."/>
            <person name="Goodfellow M."/>
        </authorList>
    </citation>
    <scope>NUCLEOTIDE SEQUENCE</scope>
    <source>
        <strain evidence="3">MGRD01-02</strain>
    </source>
</reference>
<evidence type="ECO:0000313" key="4">
    <source>
        <dbReference type="Proteomes" id="UP000676325"/>
    </source>
</evidence>
<comment type="caution">
    <text evidence="3">The sequence shown here is derived from an EMBL/GenBank/DDBJ whole genome shotgun (WGS) entry which is preliminary data.</text>
</comment>
<dbReference type="Gene3D" id="3.90.79.10">
    <property type="entry name" value="Nucleoside Triphosphate Pyrophosphohydrolase"/>
    <property type="match status" value="1"/>
</dbReference>
<accession>A0A941E808</accession>
<dbReference type="PROSITE" id="PS00893">
    <property type="entry name" value="NUDIX_BOX"/>
    <property type="match status" value="1"/>
</dbReference>
<feature type="domain" description="Nudix hydrolase" evidence="2">
    <location>
        <begin position="53"/>
        <end position="196"/>
    </location>
</feature>
<proteinExistence type="predicted"/>
<dbReference type="PROSITE" id="PS51462">
    <property type="entry name" value="NUDIX"/>
    <property type="match status" value="1"/>
</dbReference>
<evidence type="ECO:0000259" key="2">
    <source>
        <dbReference type="PROSITE" id="PS51462"/>
    </source>
</evidence>
<keyword evidence="4" id="KW-1185">Reference proteome</keyword>
<dbReference type="InterPro" id="IPR020084">
    <property type="entry name" value="NUDIX_hydrolase_CS"/>
</dbReference>